<dbReference type="PANTHER" id="PTHR39639:SF1">
    <property type="entry name" value="DUF262 DOMAIN-CONTAINING PROTEIN"/>
    <property type="match status" value="1"/>
</dbReference>
<dbReference type="AlphaFoldDB" id="A0AA97A212"/>
<reference evidence="2 3" key="1">
    <citation type="submission" date="2023-02" db="EMBL/GenBank/DDBJ databases">
        <title>Streptococcus sp. Genome Sequencing and Assembly.</title>
        <authorList>
            <person name="Shore S.M."/>
            <person name="Nicholson T.L."/>
        </authorList>
    </citation>
    <scope>NUCLEOTIDE SEQUENCE [LARGE SCALE GENOMIC DNA]</scope>
    <source>
        <strain evidence="2 3">29892</strain>
    </source>
</reference>
<keyword evidence="3" id="KW-1185">Reference proteome</keyword>
<protein>
    <submittedName>
        <fullName evidence="2">DUF262 domain-containing protein</fullName>
    </submittedName>
</protein>
<dbReference type="RefSeq" id="WP_248054876.1">
    <property type="nucleotide sequence ID" value="NZ_CP118734.1"/>
</dbReference>
<name>A0AA97A212_9STRE</name>
<evidence type="ECO:0000313" key="3">
    <source>
        <dbReference type="Proteomes" id="UP001301526"/>
    </source>
</evidence>
<accession>A0AA97A212</accession>
<proteinExistence type="predicted"/>
<evidence type="ECO:0000259" key="1">
    <source>
        <dbReference type="Pfam" id="PF03235"/>
    </source>
</evidence>
<sequence length="364" mass="42687">MSRRISELLTKDKIKNILNSPVTEKVDFRIVTEQARYPLNNVKEIFQSYDLDPYYQRNIVWQNSKKSKLIESFIINIPIPPIFLFEYDYGKYEIMDGKQRISTIISFLDDEFALESLEFFPEYEGMNFSNLPAKIQDMITRRYISATILLSESTKNEFEKENMRRLVFERLNTGGLALNKQEVRNALYTGKFNDLINRLAENNIFKELWSPAKKDEYNNRLEYSEKVVRFFAYYSAINGDITPISTSKLLDLYMEASKDWTESDIAELEGFFIAVITTVKRLFGKKAFRSSLSKSKAENMVYDSTMLFVANELDRLESLTDLMFEESKFSIIKENKSDFNGKYTAISNVKSRVDIFKRKLLENE</sequence>
<evidence type="ECO:0000313" key="2">
    <source>
        <dbReference type="EMBL" id="WNY49129.1"/>
    </source>
</evidence>
<gene>
    <name evidence="2" type="ORF">PW220_00280</name>
</gene>
<dbReference type="Proteomes" id="UP001301526">
    <property type="component" value="Chromosome"/>
</dbReference>
<dbReference type="InterPro" id="IPR004919">
    <property type="entry name" value="GmrSD_N"/>
</dbReference>
<feature type="domain" description="GmrSD restriction endonucleases N-terminal" evidence="1">
    <location>
        <begin position="42"/>
        <end position="188"/>
    </location>
</feature>
<dbReference type="PANTHER" id="PTHR39639">
    <property type="entry name" value="CHROMOSOME 16, WHOLE GENOME SHOTGUN SEQUENCE"/>
    <property type="match status" value="1"/>
</dbReference>
<dbReference type="Pfam" id="PF03235">
    <property type="entry name" value="GmrSD_N"/>
    <property type="match status" value="1"/>
</dbReference>
<organism evidence="2 3">
    <name type="scientific">Streptococcus iners subsp. hyiners</name>
    <dbReference type="NCBI Taxonomy" id="3028083"/>
    <lineage>
        <taxon>Bacteria</taxon>
        <taxon>Bacillati</taxon>
        <taxon>Bacillota</taxon>
        <taxon>Bacilli</taxon>
        <taxon>Lactobacillales</taxon>
        <taxon>Streptococcaceae</taxon>
        <taxon>Streptococcus</taxon>
        <taxon>Streptococcus iners</taxon>
    </lineage>
</organism>
<dbReference type="REBASE" id="767260">
    <property type="entry name" value="R3.Ssp29892ORF240P"/>
</dbReference>
<dbReference type="EMBL" id="CP118734">
    <property type="protein sequence ID" value="WNY49129.1"/>
    <property type="molecule type" value="Genomic_DNA"/>
</dbReference>